<protein>
    <submittedName>
        <fullName evidence="10">Glycosyl hydrolase family 28 protein</fullName>
    </submittedName>
</protein>
<evidence type="ECO:0000313" key="11">
    <source>
        <dbReference type="Proteomes" id="UP001589818"/>
    </source>
</evidence>
<evidence type="ECO:0000256" key="3">
    <source>
        <dbReference type="ARBA" id="ARBA00022801"/>
    </source>
</evidence>
<evidence type="ECO:0000256" key="7">
    <source>
        <dbReference type="ARBA" id="ARBA00023326"/>
    </source>
</evidence>
<keyword evidence="6 9" id="KW-0326">Glycosidase</keyword>
<comment type="function">
    <text evidence="8">Pectinolytic enzyme involved in the degradation of xylogalacturonan (xga), a galacturonan backbone heavily substituted with xylose, and which is one important component of the hairy regions of pectin. Activity requires a galacturonic acid backbone substituted with xylose.</text>
</comment>
<evidence type="ECO:0000256" key="6">
    <source>
        <dbReference type="ARBA" id="ARBA00023295"/>
    </source>
</evidence>
<keyword evidence="7" id="KW-0624">Polysaccharide degradation</keyword>
<proteinExistence type="inferred from homology"/>
<keyword evidence="4" id="KW-0325">Glycoprotein</keyword>
<accession>A0ABV6J880</accession>
<dbReference type="Gene3D" id="2.160.20.10">
    <property type="entry name" value="Single-stranded right-handed beta-helix, Pectin lyase-like"/>
    <property type="match status" value="1"/>
</dbReference>
<dbReference type="InterPro" id="IPR006626">
    <property type="entry name" value="PbH1"/>
</dbReference>
<evidence type="ECO:0000256" key="9">
    <source>
        <dbReference type="RuleBase" id="RU361169"/>
    </source>
</evidence>
<evidence type="ECO:0000313" key="10">
    <source>
        <dbReference type="EMBL" id="MFC0392089.1"/>
    </source>
</evidence>
<reference evidence="10 11" key="1">
    <citation type="submission" date="2024-09" db="EMBL/GenBank/DDBJ databases">
        <authorList>
            <person name="Sun Q."/>
            <person name="Mori K."/>
        </authorList>
    </citation>
    <scope>NUCLEOTIDE SEQUENCE [LARGE SCALE GENOMIC DNA]</scope>
    <source>
        <strain evidence="10 11">CCM 4839</strain>
    </source>
</reference>
<dbReference type="PANTHER" id="PTHR31736">
    <property type="match status" value="1"/>
</dbReference>
<evidence type="ECO:0000256" key="1">
    <source>
        <dbReference type="ARBA" id="ARBA00008834"/>
    </source>
</evidence>
<dbReference type="Proteomes" id="UP001589818">
    <property type="component" value="Unassembled WGS sequence"/>
</dbReference>
<dbReference type="Pfam" id="PF00295">
    <property type="entry name" value="Glyco_hydro_28"/>
    <property type="match status" value="1"/>
</dbReference>
<evidence type="ECO:0000256" key="4">
    <source>
        <dbReference type="ARBA" id="ARBA00023180"/>
    </source>
</evidence>
<dbReference type="InterPro" id="IPR011050">
    <property type="entry name" value="Pectin_lyase_fold/virulence"/>
</dbReference>
<keyword evidence="11" id="KW-1185">Reference proteome</keyword>
<evidence type="ECO:0000256" key="5">
    <source>
        <dbReference type="ARBA" id="ARBA00023277"/>
    </source>
</evidence>
<dbReference type="SMART" id="SM00710">
    <property type="entry name" value="PbH1"/>
    <property type="match status" value="4"/>
</dbReference>
<comment type="similarity">
    <text evidence="1 9">Belongs to the glycosyl hydrolase 28 family.</text>
</comment>
<gene>
    <name evidence="10" type="ORF">ACFFJ8_12025</name>
</gene>
<keyword evidence="5" id="KW-0119">Carbohydrate metabolism</keyword>
<dbReference type="RefSeq" id="WP_204820425.1">
    <property type="nucleotide sequence ID" value="NZ_JANHOF010000007.1"/>
</dbReference>
<organism evidence="10 11">
    <name type="scientific">Paenibacillus mendelii</name>
    <dbReference type="NCBI Taxonomy" id="206163"/>
    <lineage>
        <taxon>Bacteria</taxon>
        <taxon>Bacillati</taxon>
        <taxon>Bacillota</taxon>
        <taxon>Bacilli</taxon>
        <taxon>Bacillales</taxon>
        <taxon>Paenibacillaceae</taxon>
        <taxon>Paenibacillus</taxon>
    </lineage>
</organism>
<keyword evidence="2" id="KW-0677">Repeat</keyword>
<dbReference type="InterPro" id="IPR000743">
    <property type="entry name" value="Glyco_hydro_28"/>
</dbReference>
<dbReference type="GO" id="GO:0016787">
    <property type="term" value="F:hydrolase activity"/>
    <property type="evidence" value="ECO:0007669"/>
    <property type="project" value="UniProtKB-KW"/>
</dbReference>
<dbReference type="SUPFAM" id="SSF51126">
    <property type="entry name" value="Pectin lyase-like"/>
    <property type="match status" value="1"/>
</dbReference>
<dbReference type="PANTHER" id="PTHR31736:SF9">
    <property type="entry name" value="ENDO-XYLOGALACTURONAN HYDROLASE A-RELATED"/>
    <property type="match status" value="1"/>
</dbReference>
<evidence type="ECO:0000256" key="2">
    <source>
        <dbReference type="ARBA" id="ARBA00022737"/>
    </source>
</evidence>
<keyword evidence="3 9" id="KW-0378">Hydrolase</keyword>
<dbReference type="EMBL" id="JBHLVF010000013">
    <property type="protein sequence ID" value="MFC0392089.1"/>
    <property type="molecule type" value="Genomic_DNA"/>
</dbReference>
<comment type="caution">
    <text evidence="10">The sequence shown here is derived from an EMBL/GenBank/DDBJ whole genome shotgun (WGS) entry which is preliminary data.</text>
</comment>
<sequence length="440" mass="50371">MPFNRTWPGYQRAKDQTELASYIYLTADETLTFEIECARSFEKCVIRPLHSRIEYTRQNQVVRFTVQGGAALKNKYVVLELDGEHFPLHIFINKPQNYSEKDQATYYFGPGVHCPGLIRLKSGDRVYIDEGAVVYASLYGENVTDVKIFGHGVLDGSHEERLFEHCYETYTKGNIKFYESSNIEIEGVVLSNSAIWVINLFACENVKISGVKIIGQWRYNTDGIDVVNSNDVIIENCFIRVFDDVITLKGIDKYAGRNVFNIHVRDCVLWCSWGRTCEVGIETAAEEYDNITFEDCDLINNSFAAIDIQNGGYATIHNVKFTNLRVEYRADAREPIYQHTDDQVYAPSENIWVPHLIFSDNYKFGSTEGKNAVYGMTHDITYDEIYVYTEEGVPAPHIHIESRSSDAQHVDFTFGHFYLNGVKVDPFKAFIVKTNENVKL</sequence>
<dbReference type="InterPro" id="IPR012334">
    <property type="entry name" value="Pectin_lyas_fold"/>
</dbReference>
<evidence type="ECO:0000256" key="8">
    <source>
        <dbReference type="ARBA" id="ARBA00037278"/>
    </source>
</evidence>
<name>A0ABV6J880_9BACL</name>